<dbReference type="EMBL" id="KZ824271">
    <property type="protein sequence ID" value="RAL15658.1"/>
    <property type="molecule type" value="Genomic_DNA"/>
</dbReference>
<dbReference type="Proteomes" id="UP000248961">
    <property type="component" value="Unassembled WGS sequence"/>
</dbReference>
<dbReference type="Gene3D" id="3.40.50.1820">
    <property type="entry name" value="alpha/beta hydrolase"/>
    <property type="match status" value="1"/>
</dbReference>
<dbReference type="GeneID" id="37201810"/>
<keyword evidence="2" id="KW-1185">Reference proteome</keyword>
<dbReference type="InterPro" id="IPR053228">
    <property type="entry name" value="Stereospecific_Lipase"/>
</dbReference>
<evidence type="ECO:0000313" key="1">
    <source>
        <dbReference type="EMBL" id="RAL15658.1"/>
    </source>
</evidence>
<dbReference type="PANTHER" id="PTHR37574">
    <property type="entry name" value="LIPASE B"/>
    <property type="match status" value="1"/>
</dbReference>
<evidence type="ECO:0000313" key="2">
    <source>
        <dbReference type="Proteomes" id="UP000248961"/>
    </source>
</evidence>
<dbReference type="GO" id="GO:0016787">
    <property type="term" value="F:hydrolase activity"/>
    <property type="evidence" value="ECO:0007669"/>
    <property type="project" value="UniProtKB-KW"/>
</dbReference>
<gene>
    <name evidence="1" type="ORF">BO97DRAFT_432194</name>
</gene>
<dbReference type="PANTHER" id="PTHR37574:SF1">
    <property type="entry name" value="LIPASE B"/>
    <property type="match status" value="1"/>
</dbReference>
<proteinExistence type="predicted"/>
<organism evidence="1 2">
    <name type="scientific">Aspergillus homomorphus (strain CBS 101889)</name>
    <dbReference type="NCBI Taxonomy" id="1450537"/>
    <lineage>
        <taxon>Eukaryota</taxon>
        <taxon>Fungi</taxon>
        <taxon>Dikarya</taxon>
        <taxon>Ascomycota</taxon>
        <taxon>Pezizomycotina</taxon>
        <taxon>Eurotiomycetes</taxon>
        <taxon>Eurotiomycetidae</taxon>
        <taxon>Eurotiales</taxon>
        <taxon>Aspergillaceae</taxon>
        <taxon>Aspergillus</taxon>
        <taxon>Aspergillus subgen. Circumdati</taxon>
    </lineage>
</organism>
<name>A0A395I9C2_ASPHC</name>
<reference evidence="1 2" key="1">
    <citation type="submission" date="2018-02" db="EMBL/GenBank/DDBJ databases">
        <title>The genomes of Aspergillus section Nigri reveals drivers in fungal speciation.</title>
        <authorList>
            <consortium name="DOE Joint Genome Institute"/>
            <person name="Vesth T.C."/>
            <person name="Nybo J."/>
            <person name="Theobald S."/>
            <person name="Brandl J."/>
            <person name="Frisvad J.C."/>
            <person name="Nielsen K.F."/>
            <person name="Lyhne E.K."/>
            <person name="Kogle M.E."/>
            <person name="Kuo A."/>
            <person name="Riley R."/>
            <person name="Clum A."/>
            <person name="Nolan M."/>
            <person name="Lipzen A."/>
            <person name="Salamov A."/>
            <person name="Henrissat B."/>
            <person name="Wiebenga A."/>
            <person name="De vries R.P."/>
            <person name="Grigoriev I.V."/>
            <person name="Mortensen U.H."/>
            <person name="Andersen M.R."/>
            <person name="Baker S.E."/>
        </authorList>
    </citation>
    <scope>NUCLEOTIDE SEQUENCE [LARGE SCALE GENOMIC DNA]</scope>
    <source>
        <strain evidence="1 2">CBS 101889</strain>
    </source>
</reference>
<dbReference type="VEuPathDB" id="FungiDB:BO97DRAFT_432194"/>
<dbReference type="InterPro" id="IPR029058">
    <property type="entry name" value="AB_hydrolase_fold"/>
</dbReference>
<dbReference type="RefSeq" id="XP_025554812.1">
    <property type="nucleotide sequence ID" value="XM_025697521.1"/>
</dbReference>
<dbReference type="OrthoDB" id="4605274at2759"/>
<dbReference type="STRING" id="1450537.A0A395I9C2"/>
<keyword evidence="1" id="KW-0378">Hydrolase</keyword>
<sequence length="412" mass="44712">MKSFGFLHTNFIIGAFASVAIPCPITPSLLSILKAAAAEPRVNGKVSDTAHAIQSRLAGKISYQFAADGSLPLVWRKIEKIFANGQHYTLVELALELVASGLLSPGILAGLNQYQISQLNSFGNMNPVLADQPIYPKKAAEDVPYRVAEDALRAAIVIPDDLAQRKSGIKPVLLIPGTAVPAGPTFQYKFGKLPKVIPKASMAWANIPSSSLGDVQVNSEYIAYAINHISALSKSNVTIIAHLAFKYWPSRREVVEDLVAISPDFHGTMEATLVYPFFSKIICAPAIWQQGWRADFVNTLRRVGGDWLVQPMSGKQASGILQGFPIADVSNNHVQTICRKRRGGGVYTQEGLLYSSLAWALVVDAFQHDGPGDPSRLNLTMGTEGMVLVALAEVLEYKPKISQEPNIMDYAL</sequence>
<protein>
    <submittedName>
        <fullName evidence="1">Alpha/beta-hydrolase</fullName>
    </submittedName>
</protein>
<dbReference type="AlphaFoldDB" id="A0A395I9C2"/>
<accession>A0A395I9C2</accession>